<feature type="region of interest" description="Disordered" evidence="6">
    <location>
        <begin position="1"/>
        <end position="23"/>
    </location>
</feature>
<evidence type="ECO:0000256" key="4">
    <source>
        <dbReference type="ARBA" id="ARBA00022989"/>
    </source>
</evidence>
<feature type="transmembrane region" description="Helical" evidence="7">
    <location>
        <begin position="173"/>
        <end position="194"/>
    </location>
</feature>
<evidence type="ECO:0000256" key="6">
    <source>
        <dbReference type="SAM" id="MobiDB-lite"/>
    </source>
</evidence>
<evidence type="ECO:0000313" key="9">
    <source>
        <dbReference type="EMBL" id="CAG9982151.1"/>
    </source>
</evidence>
<keyword evidence="5 7" id="KW-0472">Membrane</keyword>
<comment type="similarity">
    <text evidence="2">Belongs to the major facilitator superfamily. TCR/Tet family.</text>
</comment>
<feature type="transmembrane region" description="Helical" evidence="7">
    <location>
        <begin position="316"/>
        <end position="341"/>
    </location>
</feature>
<dbReference type="PANTHER" id="PTHR23501:SF193">
    <property type="entry name" value="MULTIDRUG TRANSPORTER, PUTATIVE (AFU_ORTHOLOGUE AFUA_8G00940)-RELATED"/>
    <property type="match status" value="1"/>
</dbReference>
<dbReference type="Gene3D" id="1.20.1250.20">
    <property type="entry name" value="MFS general substrate transporter like domains"/>
    <property type="match status" value="1"/>
</dbReference>
<keyword evidence="3 7" id="KW-0812">Transmembrane</keyword>
<dbReference type="Pfam" id="PF07690">
    <property type="entry name" value="MFS_1"/>
    <property type="match status" value="1"/>
</dbReference>
<proteinExistence type="inferred from homology"/>
<feature type="transmembrane region" description="Helical" evidence="7">
    <location>
        <begin position="115"/>
        <end position="134"/>
    </location>
</feature>
<feature type="transmembrane region" description="Helical" evidence="7">
    <location>
        <begin position="522"/>
        <end position="542"/>
    </location>
</feature>
<dbReference type="AlphaFoldDB" id="A0A9N9Y089"/>
<feature type="transmembrane region" description="Helical" evidence="7">
    <location>
        <begin position="246"/>
        <end position="267"/>
    </location>
</feature>
<organism evidence="9 10">
    <name type="scientific">Clonostachys byssicola</name>
    <dbReference type="NCBI Taxonomy" id="160290"/>
    <lineage>
        <taxon>Eukaryota</taxon>
        <taxon>Fungi</taxon>
        <taxon>Dikarya</taxon>
        <taxon>Ascomycota</taxon>
        <taxon>Pezizomycotina</taxon>
        <taxon>Sordariomycetes</taxon>
        <taxon>Hypocreomycetidae</taxon>
        <taxon>Hypocreales</taxon>
        <taxon>Bionectriaceae</taxon>
        <taxon>Clonostachys</taxon>
    </lineage>
</organism>
<dbReference type="InterPro" id="IPR020846">
    <property type="entry name" value="MFS_dom"/>
</dbReference>
<dbReference type="InterPro" id="IPR036259">
    <property type="entry name" value="MFS_trans_sf"/>
</dbReference>
<dbReference type="GO" id="GO:0005886">
    <property type="term" value="C:plasma membrane"/>
    <property type="evidence" value="ECO:0007669"/>
    <property type="project" value="TreeGrafter"/>
</dbReference>
<evidence type="ECO:0000256" key="2">
    <source>
        <dbReference type="ARBA" id="ARBA00007520"/>
    </source>
</evidence>
<feature type="transmembrane region" description="Helical" evidence="7">
    <location>
        <begin position="380"/>
        <end position="402"/>
    </location>
</feature>
<dbReference type="EMBL" id="CABFNO020001339">
    <property type="protein sequence ID" value="CAG9982151.1"/>
    <property type="molecule type" value="Genomic_DNA"/>
</dbReference>
<feature type="transmembrane region" description="Helical" evidence="7">
    <location>
        <begin position="353"/>
        <end position="373"/>
    </location>
</feature>
<evidence type="ECO:0000256" key="3">
    <source>
        <dbReference type="ARBA" id="ARBA00022692"/>
    </source>
</evidence>
<feature type="transmembrane region" description="Helical" evidence="7">
    <location>
        <begin position="48"/>
        <end position="74"/>
    </location>
</feature>
<accession>A0A9N9Y089</accession>
<evidence type="ECO:0000256" key="7">
    <source>
        <dbReference type="SAM" id="Phobius"/>
    </source>
</evidence>
<sequence>MADDKPPNGVADTGSTAQCPLSENEKVATPGVSEVKQNPSPYLAGLKLFILMGGLTVVMFLAMLDMAIIGTAIPQISSDFHRLQDVGWYIGAYQLASATVQPLTGKVYTYFSNKWSLLFFFFVFEVGSAICGAAQNSIMFIIGRSIAGLGCSGLSNGSLTVLSGAVSPEKRPLYTSVTMAVGQIGVILGPILGGVFTEHSTWRWCFYLNLPLGGLVAAFLVFLHIPDHITKEPITPRHLWEILPKFDLIGFALFAPAAIMLLLALQFGSSDYAWNSATVIGCFCGAGVTAIIFLLWERRMGKDAMMPLQMISRRIVWTSSLFYGLLMSVSVGGGSFLPIYFQSVKGHEPLTSALYLLPSILSQILFLLLSGALMIRFRFYIPWAALAAAGTALGCGLISTWTPDSTLGELIGHQVPYAARGAAIQIAFLAVQLTLPANEIALGMSFLVFSQNILGAVVVTLGNTIFQESLKSKIVLYAPEVPPAAAVAAGASADAVRQLAAQGDDALLGNVLRAFSDSFDNIMYLFVAMSVVSFFLCFGMGWMDLQAHGKKPAEAAREQKEDNETQV</sequence>
<evidence type="ECO:0000259" key="8">
    <source>
        <dbReference type="PROSITE" id="PS50850"/>
    </source>
</evidence>
<dbReference type="SUPFAM" id="SSF103473">
    <property type="entry name" value="MFS general substrate transporter"/>
    <property type="match status" value="2"/>
</dbReference>
<reference evidence="9" key="1">
    <citation type="submission" date="2021-10" db="EMBL/GenBank/DDBJ databases">
        <authorList>
            <person name="Piombo E."/>
        </authorList>
    </citation>
    <scope>NUCLEOTIDE SEQUENCE</scope>
</reference>
<feature type="domain" description="Major facilitator superfamily (MFS) profile" evidence="8">
    <location>
        <begin position="51"/>
        <end position="545"/>
    </location>
</feature>
<gene>
    <name evidence="9" type="ORF">CBYS24578_00015649</name>
</gene>
<feature type="transmembrane region" description="Helical" evidence="7">
    <location>
        <begin position="273"/>
        <end position="296"/>
    </location>
</feature>
<keyword evidence="10" id="KW-1185">Reference proteome</keyword>
<evidence type="ECO:0000313" key="10">
    <source>
        <dbReference type="Proteomes" id="UP000754883"/>
    </source>
</evidence>
<dbReference type="GO" id="GO:0022857">
    <property type="term" value="F:transmembrane transporter activity"/>
    <property type="evidence" value="ECO:0007669"/>
    <property type="project" value="InterPro"/>
</dbReference>
<comment type="subcellular location">
    <subcellularLocation>
        <location evidence="1">Membrane</location>
        <topology evidence="1">Multi-pass membrane protein</topology>
    </subcellularLocation>
</comment>
<feature type="transmembrane region" description="Helical" evidence="7">
    <location>
        <begin position="206"/>
        <end position="225"/>
    </location>
</feature>
<dbReference type="PANTHER" id="PTHR23501">
    <property type="entry name" value="MAJOR FACILITATOR SUPERFAMILY"/>
    <property type="match status" value="1"/>
</dbReference>
<protein>
    <recommendedName>
        <fullName evidence="8">Major facilitator superfamily (MFS) profile domain-containing protein</fullName>
    </recommendedName>
</protein>
<dbReference type="PROSITE" id="PS50850">
    <property type="entry name" value="MFS"/>
    <property type="match status" value="1"/>
</dbReference>
<dbReference type="OrthoDB" id="10021397at2759"/>
<evidence type="ECO:0000256" key="1">
    <source>
        <dbReference type="ARBA" id="ARBA00004141"/>
    </source>
</evidence>
<evidence type="ECO:0000256" key="5">
    <source>
        <dbReference type="ARBA" id="ARBA00023136"/>
    </source>
</evidence>
<name>A0A9N9Y089_9HYPO</name>
<feature type="transmembrane region" description="Helical" evidence="7">
    <location>
        <begin position="442"/>
        <end position="466"/>
    </location>
</feature>
<keyword evidence="4 7" id="KW-1133">Transmembrane helix</keyword>
<comment type="caution">
    <text evidence="9">The sequence shown here is derived from an EMBL/GenBank/DDBJ whole genome shotgun (WGS) entry which is preliminary data.</text>
</comment>
<dbReference type="Proteomes" id="UP000754883">
    <property type="component" value="Unassembled WGS sequence"/>
</dbReference>
<dbReference type="InterPro" id="IPR011701">
    <property type="entry name" value="MFS"/>
</dbReference>